<organism evidence="1 2">
    <name type="scientific">Auriscalpium vulgare</name>
    <dbReference type="NCBI Taxonomy" id="40419"/>
    <lineage>
        <taxon>Eukaryota</taxon>
        <taxon>Fungi</taxon>
        <taxon>Dikarya</taxon>
        <taxon>Basidiomycota</taxon>
        <taxon>Agaricomycotina</taxon>
        <taxon>Agaricomycetes</taxon>
        <taxon>Russulales</taxon>
        <taxon>Auriscalpiaceae</taxon>
        <taxon>Auriscalpium</taxon>
    </lineage>
</organism>
<reference evidence="1" key="1">
    <citation type="submission" date="2021-02" db="EMBL/GenBank/DDBJ databases">
        <authorList>
            <consortium name="DOE Joint Genome Institute"/>
            <person name="Ahrendt S."/>
            <person name="Looney B.P."/>
            <person name="Miyauchi S."/>
            <person name="Morin E."/>
            <person name="Drula E."/>
            <person name="Courty P.E."/>
            <person name="Chicoki N."/>
            <person name="Fauchery L."/>
            <person name="Kohler A."/>
            <person name="Kuo A."/>
            <person name="Labutti K."/>
            <person name="Pangilinan J."/>
            <person name="Lipzen A."/>
            <person name="Riley R."/>
            <person name="Andreopoulos W."/>
            <person name="He G."/>
            <person name="Johnson J."/>
            <person name="Barry K.W."/>
            <person name="Grigoriev I.V."/>
            <person name="Nagy L."/>
            <person name="Hibbett D."/>
            <person name="Henrissat B."/>
            <person name="Matheny P.B."/>
            <person name="Labbe J."/>
            <person name="Martin F."/>
        </authorList>
    </citation>
    <scope>NUCLEOTIDE SEQUENCE</scope>
    <source>
        <strain evidence="1">FP105234-sp</strain>
    </source>
</reference>
<accession>A0ACB8REL7</accession>
<gene>
    <name evidence="1" type="ORF">FA95DRAFT_1564257</name>
</gene>
<reference evidence="1" key="2">
    <citation type="journal article" date="2022" name="New Phytol.">
        <title>Evolutionary transition to the ectomycorrhizal habit in the genomes of a hyperdiverse lineage of mushroom-forming fungi.</title>
        <authorList>
            <person name="Looney B."/>
            <person name="Miyauchi S."/>
            <person name="Morin E."/>
            <person name="Drula E."/>
            <person name="Courty P.E."/>
            <person name="Kohler A."/>
            <person name="Kuo A."/>
            <person name="LaButti K."/>
            <person name="Pangilinan J."/>
            <person name="Lipzen A."/>
            <person name="Riley R."/>
            <person name="Andreopoulos W."/>
            <person name="He G."/>
            <person name="Johnson J."/>
            <person name="Nolan M."/>
            <person name="Tritt A."/>
            <person name="Barry K.W."/>
            <person name="Grigoriev I.V."/>
            <person name="Nagy L.G."/>
            <person name="Hibbett D."/>
            <person name="Henrissat B."/>
            <person name="Matheny P.B."/>
            <person name="Labbe J."/>
            <person name="Martin F.M."/>
        </authorList>
    </citation>
    <scope>NUCLEOTIDE SEQUENCE</scope>
    <source>
        <strain evidence="1">FP105234-sp</strain>
    </source>
</reference>
<feature type="non-terminal residue" evidence="1">
    <location>
        <position position="1"/>
    </location>
</feature>
<protein>
    <submittedName>
        <fullName evidence="1">Uncharacterized protein</fullName>
    </submittedName>
</protein>
<comment type="caution">
    <text evidence="1">The sequence shown here is derived from an EMBL/GenBank/DDBJ whole genome shotgun (WGS) entry which is preliminary data.</text>
</comment>
<sequence length="81" mass="8590">MSHALRDAYSLTIADRAPRTSYTLSNRTHTRDTSASSSRTIPSSSSRTQSASTARPHRTSSVKSTAAGTRITPLTAASRAP</sequence>
<keyword evidence="2" id="KW-1185">Reference proteome</keyword>
<proteinExistence type="predicted"/>
<dbReference type="EMBL" id="MU276062">
    <property type="protein sequence ID" value="KAI0042523.1"/>
    <property type="molecule type" value="Genomic_DNA"/>
</dbReference>
<dbReference type="Proteomes" id="UP000814033">
    <property type="component" value="Unassembled WGS sequence"/>
</dbReference>
<evidence type="ECO:0000313" key="2">
    <source>
        <dbReference type="Proteomes" id="UP000814033"/>
    </source>
</evidence>
<name>A0ACB8REL7_9AGAM</name>
<evidence type="ECO:0000313" key="1">
    <source>
        <dbReference type="EMBL" id="KAI0042523.1"/>
    </source>
</evidence>